<name>A0A7S3I2K1_9SPIT</name>
<reference evidence="2" key="1">
    <citation type="submission" date="2021-01" db="EMBL/GenBank/DDBJ databases">
        <authorList>
            <person name="Corre E."/>
            <person name="Pelletier E."/>
            <person name="Niang G."/>
            <person name="Scheremetjew M."/>
            <person name="Finn R."/>
            <person name="Kale V."/>
            <person name="Holt S."/>
            <person name="Cochrane G."/>
            <person name="Meng A."/>
            <person name="Brown T."/>
            <person name="Cohen L."/>
        </authorList>
    </citation>
    <scope>NUCLEOTIDE SEQUENCE</scope>
    <source>
        <strain evidence="2">Fehren 1</strain>
    </source>
</reference>
<dbReference type="InterPro" id="IPR011992">
    <property type="entry name" value="EF-hand-dom_pair"/>
</dbReference>
<gene>
    <name evidence="2" type="ORF">FEHR0123_LOCUS7006</name>
</gene>
<dbReference type="InterPro" id="IPR002048">
    <property type="entry name" value="EF_hand_dom"/>
</dbReference>
<dbReference type="Gene3D" id="1.10.238.10">
    <property type="entry name" value="EF-hand"/>
    <property type="match status" value="1"/>
</dbReference>
<organism evidence="2">
    <name type="scientific">Favella ehrenbergii</name>
    <dbReference type="NCBI Taxonomy" id="182087"/>
    <lineage>
        <taxon>Eukaryota</taxon>
        <taxon>Sar</taxon>
        <taxon>Alveolata</taxon>
        <taxon>Ciliophora</taxon>
        <taxon>Intramacronucleata</taxon>
        <taxon>Spirotrichea</taxon>
        <taxon>Choreotrichia</taxon>
        <taxon>Tintinnida</taxon>
        <taxon>Xystonellidae</taxon>
        <taxon>Favella</taxon>
    </lineage>
</organism>
<evidence type="ECO:0000259" key="1">
    <source>
        <dbReference type="PROSITE" id="PS50222"/>
    </source>
</evidence>
<sequence>MSNEWAKRPENFMLEIFLCEHDLNHLTQKASIIIAFDKLFNEVDTDDDKIITAADLKRAWPQVNGINDVQNSEWFKFMDVDDSGLITREKWRAFVMKIANMDETCKIGLRQWFKNAAMNAGATSNADFADIGMSWYF</sequence>
<dbReference type="EMBL" id="HBIE01022999">
    <property type="protein sequence ID" value="CAE0312085.1"/>
    <property type="molecule type" value="Transcribed_RNA"/>
</dbReference>
<feature type="domain" description="EF-hand" evidence="1">
    <location>
        <begin position="66"/>
        <end position="101"/>
    </location>
</feature>
<accession>A0A7S3I2K1</accession>
<evidence type="ECO:0000313" key="2">
    <source>
        <dbReference type="EMBL" id="CAE0312085.1"/>
    </source>
</evidence>
<dbReference type="PROSITE" id="PS50222">
    <property type="entry name" value="EF_HAND_2"/>
    <property type="match status" value="1"/>
</dbReference>
<protein>
    <recommendedName>
        <fullName evidence="1">EF-hand domain-containing protein</fullName>
    </recommendedName>
</protein>
<dbReference type="SUPFAM" id="SSF47473">
    <property type="entry name" value="EF-hand"/>
    <property type="match status" value="1"/>
</dbReference>
<proteinExistence type="predicted"/>
<dbReference type="AlphaFoldDB" id="A0A7S3I2K1"/>
<dbReference type="GO" id="GO:0005509">
    <property type="term" value="F:calcium ion binding"/>
    <property type="evidence" value="ECO:0007669"/>
    <property type="project" value="InterPro"/>
</dbReference>